<comment type="caution">
    <text evidence="1">The sequence shown here is derived from an EMBL/GenBank/DDBJ whole genome shotgun (WGS) entry which is preliminary data.</text>
</comment>
<proteinExistence type="predicted"/>
<reference evidence="1" key="1">
    <citation type="submission" date="2021-02" db="EMBL/GenBank/DDBJ databases">
        <authorList>
            <person name="Nowell W R."/>
        </authorList>
    </citation>
    <scope>NUCLEOTIDE SEQUENCE</scope>
</reference>
<gene>
    <name evidence="1" type="ORF">BYL167_LOCUS65565</name>
    <name evidence="2" type="ORF">GIL414_LOCUS74649</name>
</gene>
<organism evidence="1 3">
    <name type="scientific">Rotaria magnacalcarata</name>
    <dbReference type="NCBI Taxonomy" id="392030"/>
    <lineage>
        <taxon>Eukaryota</taxon>
        <taxon>Metazoa</taxon>
        <taxon>Spiralia</taxon>
        <taxon>Gnathifera</taxon>
        <taxon>Rotifera</taxon>
        <taxon>Eurotatoria</taxon>
        <taxon>Bdelloidea</taxon>
        <taxon>Philodinida</taxon>
        <taxon>Philodinidae</taxon>
        <taxon>Rotaria</taxon>
    </lineage>
</organism>
<accession>A0A8S3F952</accession>
<evidence type="ECO:0000313" key="1">
    <source>
        <dbReference type="EMBL" id="CAF5110075.1"/>
    </source>
</evidence>
<evidence type="ECO:0000313" key="2">
    <source>
        <dbReference type="EMBL" id="CAF5195367.1"/>
    </source>
</evidence>
<dbReference type="EMBL" id="CAJOBJ010341304">
    <property type="protein sequence ID" value="CAF5195367.1"/>
    <property type="molecule type" value="Genomic_DNA"/>
</dbReference>
<dbReference type="AlphaFoldDB" id="A0A8S3F952"/>
<evidence type="ECO:0000313" key="3">
    <source>
        <dbReference type="Proteomes" id="UP000681967"/>
    </source>
</evidence>
<dbReference type="Proteomes" id="UP000681967">
    <property type="component" value="Unassembled WGS sequence"/>
</dbReference>
<sequence>MDLSFLYDNNGISLPKPYEKKNSWLEWFRLRRRKPNSEEEINEIHDLILNVYESMDDQARAVVLSLSKIVHDEDESVTIEEKIKAIVAIGHSLCCGPMQIKNSTHLYARLFFRALSHQDLRMCLAAMIAISETAIDNLSFQMKVIPIDLKRISDEVEFFSLRVYDLHVSRCSISMWSYNFHRVLDSTKIFLDRY</sequence>
<dbReference type="EMBL" id="CAJOBH010241237">
    <property type="protein sequence ID" value="CAF5110075.1"/>
    <property type="molecule type" value="Genomic_DNA"/>
</dbReference>
<name>A0A8S3F952_9BILA</name>
<dbReference type="Proteomes" id="UP000681720">
    <property type="component" value="Unassembled WGS sequence"/>
</dbReference>
<protein>
    <submittedName>
        <fullName evidence="1">Uncharacterized protein</fullName>
    </submittedName>
</protein>